<feature type="region of interest" description="Disordered" evidence="1">
    <location>
        <begin position="1"/>
        <end position="22"/>
    </location>
</feature>
<dbReference type="RefSeq" id="XP_056515210.1">
    <property type="nucleotide sequence ID" value="XM_056651943.1"/>
</dbReference>
<gene>
    <name evidence="2" type="ORF">NUU61_001361</name>
</gene>
<reference evidence="2" key="2">
    <citation type="journal article" date="2023" name="IMA Fungus">
        <title>Comparative genomic study of the Penicillium genus elucidates a diverse pangenome and 15 lateral gene transfer events.</title>
        <authorList>
            <person name="Petersen C."/>
            <person name="Sorensen T."/>
            <person name="Nielsen M.R."/>
            <person name="Sondergaard T.E."/>
            <person name="Sorensen J.L."/>
            <person name="Fitzpatrick D.A."/>
            <person name="Frisvad J.C."/>
            <person name="Nielsen K.L."/>
        </authorList>
    </citation>
    <scope>NUCLEOTIDE SEQUENCE</scope>
    <source>
        <strain evidence="2">IBT 34128</strain>
    </source>
</reference>
<evidence type="ECO:0000313" key="3">
    <source>
        <dbReference type="Proteomes" id="UP001141434"/>
    </source>
</evidence>
<evidence type="ECO:0000313" key="2">
    <source>
        <dbReference type="EMBL" id="KAJ5111731.1"/>
    </source>
</evidence>
<keyword evidence="3" id="KW-1185">Reference proteome</keyword>
<organism evidence="2 3">
    <name type="scientific">Penicillium alfredii</name>
    <dbReference type="NCBI Taxonomy" id="1506179"/>
    <lineage>
        <taxon>Eukaryota</taxon>
        <taxon>Fungi</taxon>
        <taxon>Dikarya</taxon>
        <taxon>Ascomycota</taxon>
        <taxon>Pezizomycotina</taxon>
        <taxon>Eurotiomycetes</taxon>
        <taxon>Eurotiomycetidae</taxon>
        <taxon>Eurotiales</taxon>
        <taxon>Aspergillaceae</taxon>
        <taxon>Penicillium</taxon>
    </lineage>
</organism>
<dbReference type="AlphaFoldDB" id="A0A9W9G3Z5"/>
<accession>A0A9W9G3Z5</accession>
<proteinExistence type="predicted"/>
<sequence>MESHPDEIRGSSAAPSPEHLDGRSPSAYDFSVLFQLGTKANPIVIDDTPLPDPISDVIASNIDRDLRSDADTEIVSSPEFWDAFFDERSSSQTRHILPRSRSLRKAIHQHAVTQRHFKMLEIQPHLEWMTKEEWQRALMSRIIALAG</sequence>
<dbReference type="Proteomes" id="UP001141434">
    <property type="component" value="Unassembled WGS sequence"/>
</dbReference>
<name>A0A9W9G3Z5_9EURO</name>
<dbReference type="OrthoDB" id="4360356at2759"/>
<protein>
    <submittedName>
        <fullName evidence="2">Uncharacterized protein</fullName>
    </submittedName>
</protein>
<evidence type="ECO:0000256" key="1">
    <source>
        <dbReference type="SAM" id="MobiDB-lite"/>
    </source>
</evidence>
<reference evidence="2" key="1">
    <citation type="submission" date="2022-11" db="EMBL/GenBank/DDBJ databases">
        <authorList>
            <person name="Petersen C."/>
        </authorList>
    </citation>
    <scope>NUCLEOTIDE SEQUENCE</scope>
    <source>
        <strain evidence="2">IBT 34128</strain>
    </source>
</reference>
<comment type="caution">
    <text evidence="2">The sequence shown here is derived from an EMBL/GenBank/DDBJ whole genome shotgun (WGS) entry which is preliminary data.</text>
</comment>
<dbReference type="GeneID" id="81391111"/>
<dbReference type="EMBL" id="JAPMSZ010000002">
    <property type="protein sequence ID" value="KAJ5111731.1"/>
    <property type="molecule type" value="Genomic_DNA"/>
</dbReference>